<dbReference type="Proteomes" id="UP000266841">
    <property type="component" value="Unassembled WGS sequence"/>
</dbReference>
<feature type="compositionally biased region" description="Pro residues" evidence="1">
    <location>
        <begin position="319"/>
        <end position="329"/>
    </location>
</feature>
<feature type="compositionally biased region" description="Polar residues" evidence="1">
    <location>
        <begin position="130"/>
        <end position="150"/>
    </location>
</feature>
<feature type="compositionally biased region" description="Polar residues" evidence="1">
    <location>
        <begin position="1"/>
        <end position="34"/>
    </location>
</feature>
<evidence type="ECO:0000256" key="1">
    <source>
        <dbReference type="SAM" id="MobiDB-lite"/>
    </source>
</evidence>
<feature type="compositionally biased region" description="Polar residues" evidence="1">
    <location>
        <begin position="244"/>
        <end position="256"/>
    </location>
</feature>
<protein>
    <submittedName>
        <fullName evidence="2">Uncharacterized protein</fullName>
    </submittedName>
</protein>
<feature type="non-terminal residue" evidence="2">
    <location>
        <position position="493"/>
    </location>
</feature>
<feature type="compositionally biased region" description="Basic and acidic residues" evidence="1">
    <location>
        <begin position="299"/>
        <end position="308"/>
    </location>
</feature>
<sequence length="493" mass="53139">MQFFQSSPPTTLKLSANPGTTISSPHQSSVTQPVVSPDNGLTPLRRGRSEKIKVEDSGAQEPGIAKIADDEVNSAKSETMPAGGDEVDVGSAAKDDSNEPQHRNTIAGPQSDCRQTSFLQSSSDGERVGSMSTTISSNPLQHQSSETQPVVSPDNDLTPLRRGRSEKIQLEDSGAQEPGIAKIADDQVNSAKSETMPAGDDKVDDDLAAKDDSNEPQHRTIAGPHSDGRHTSFRSSSDEELAGSMSTRYLSCQSRQKGCEVQKTEPVGGEPAVISDDEPPEHEDLGEESNVNREVGPIESKESSHDAPNEETTVRPPHIQAPPSPPSTPVPADEEQDRKRQTNGDDNNDDNGVDEQDSRDRERAERRNRAAPNIEFIHVGDSSSRACDLSTIYGGRWDPACHTAHRVEDTLGYMEQGYGVILSSVAGSLAGTAADPSHCLPDRTCRGMLGLGPDLTRVERDSRVRQAQLAEHEREAADGIVKRLKKQQRAVEG</sequence>
<evidence type="ECO:0000313" key="2">
    <source>
        <dbReference type="EMBL" id="EJK48048.1"/>
    </source>
</evidence>
<gene>
    <name evidence="2" type="ORF">THAOC_33190</name>
</gene>
<reference evidence="2 3" key="1">
    <citation type="journal article" date="2012" name="Genome Biol.">
        <title>Genome and low-iron response of an oceanic diatom adapted to chronic iron limitation.</title>
        <authorList>
            <person name="Lommer M."/>
            <person name="Specht M."/>
            <person name="Roy A.S."/>
            <person name="Kraemer L."/>
            <person name="Andreson R."/>
            <person name="Gutowska M.A."/>
            <person name="Wolf J."/>
            <person name="Bergner S.V."/>
            <person name="Schilhabel M.B."/>
            <person name="Klostermeier U.C."/>
            <person name="Beiko R.G."/>
            <person name="Rosenstiel P."/>
            <person name="Hippler M."/>
            <person name="Laroche J."/>
        </authorList>
    </citation>
    <scope>NUCLEOTIDE SEQUENCE [LARGE SCALE GENOMIC DNA]</scope>
    <source>
        <strain evidence="2 3">CCMP1005</strain>
    </source>
</reference>
<feature type="compositionally biased region" description="Basic and acidic residues" evidence="1">
    <location>
        <begin position="47"/>
        <end position="56"/>
    </location>
</feature>
<feature type="compositionally biased region" description="Acidic residues" evidence="1">
    <location>
        <begin position="275"/>
        <end position="287"/>
    </location>
</feature>
<feature type="region of interest" description="Disordered" evidence="1">
    <location>
        <begin position="1"/>
        <end position="368"/>
    </location>
</feature>
<organism evidence="2 3">
    <name type="scientific">Thalassiosira oceanica</name>
    <name type="common">Marine diatom</name>
    <dbReference type="NCBI Taxonomy" id="159749"/>
    <lineage>
        <taxon>Eukaryota</taxon>
        <taxon>Sar</taxon>
        <taxon>Stramenopiles</taxon>
        <taxon>Ochrophyta</taxon>
        <taxon>Bacillariophyta</taxon>
        <taxon>Coscinodiscophyceae</taxon>
        <taxon>Thalassiosirophycidae</taxon>
        <taxon>Thalassiosirales</taxon>
        <taxon>Thalassiosiraceae</taxon>
        <taxon>Thalassiosira</taxon>
    </lineage>
</organism>
<feature type="compositionally biased region" description="Acidic residues" evidence="1">
    <location>
        <begin position="346"/>
        <end position="355"/>
    </location>
</feature>
<accession>K0R4K0</accession>
<feature type="compositionally biased region" description="Basic and acidic residues" evidence="1">
    <location>
        <begin position="93"/>
        <end position="102"/>
    </location>
</feature>
<dbReference type="eggNOG" id="ENOG502TAA3">
    <property type="taxonomic scope" value="Eukaryota"/>
</dbReference>
<dbReference type="EMBL" id="AGNL01046345">
    <property type="protein sequence ID" value="EJK48048.1"/>
    <property type="molecule type" value="Genomic_DNA"/>
</dbReference>
<name>K0R4K0_THAOC</name>
<proteinExistence type="predicted"/>
<keyword evidence="3" id="KW-1185">Reference proteome</keyword>
<feature type="compositionally biased region" description="Basic and acidic residues" evidence="1">
    <location>
        <begin position="356"/>
        <end position="368"/>
    </location>
</feature>
<feature type="compositionally biased region" description="Polar residues" evidence="1">
    <location>
        <begin position="103"/>
        <end position="123"/>
    </location>
</feature>
<dbReference type="AlphaFoldDB" id="K0R4K0"/>
<evidence type="ECO:0000313" key="3">
    <source>
        <dbReference type="Proteomes" id="UP000266841"/>
    </source>
</evidence>
<comment type="caution">
    <text evidence="2">The sequence shown here is derived from an EMBL/GenBank/DDBJ whole genome shotgun (WGS) entry which is preliminary data.</text>
</comment>
<feature type="compositionally biased region" description="Basic and acidic residues" evidence="1">
    <location>
        <begin position="199"/>
        <end position="218"/>
    </location>
</feature>